<feature type="compositionally biased region" description="Acidic residues" evidence="12">
    <location>
        <begin position="91"/>
        <end position="106"/>
    </location>
</feature>
<evidence type="ECO:0000256" key="2">
    <source>
        <dbReference type="ARBA" id="ARBA00005816"/>
    </source>
</evidence>
<dbReference type="OrthoDB" id="428854at2759"/>
<dbReference type="InterPro" id="IPR016181">
    <property type="entry name" value="Acyl_CoA_acyltransferase"/>
</dbReference>
<dbReference type="AlphaFoldDB" id="A0A9W7DFD1"/>
<dbReference type="Pfam" id="PF13880">
    <property type="entry name" value="Acetyltransf_13"/>
    <property type="match status" value="1"/>
</dbReference>
<keyword evidence="10" id="KW-0012">Acyltransferase</keyword>
<keyword evidence="7" id="KW-0862">Zinc</keyword>
<evidence type="ECO:0000259" key="13">
    <source>
        <dbReference type="Pfam" id="PF13878"/>
    </source>
</evidence>
<dbReference type="GO" id="GO:0007064">
    <property type="term" value="P:mitotic sister chromatid cohesion"/>
    <property type="evidence" value="ECO:0007669"/>
    <property type="project" value="TreeGrafter"/>
</dbReference>
<evidence type="ECO:0000313" key="15">
    <source>
        <dbReference type="EMBL" id="GMG24921.1"/>
    </source>
</evidence>
<feature type="compositionally biased region" description="Low complexity" evidence="12">
    <location>
        <begin position="50"/>
        <end position="61"/>
    </location>
</feature>
<evidence type="ECO:0000256" key="8">
    <source>
        <dbReference type="ARBA" id="ARBA00023242"/>
    </source>
</evidence>
<dbReference type="EMBL" id="BSXU01001203">
    <property type="protein sequence ID" value="GMG24921.1"/>
    <property type="molecule type" value="Genomic_DNA"/>
</dbReference>
<evidence type="ECO:0000256" key="7">
    <source>
        <dbReference type="ARBA" id="ARBA00022833"/>
    </source>
</evidence>
<keyword evidence="8" id="KW-0539">Nucleus</keyword>
<dbReference type="Proteomes" id="UP001165063">
    <property type="component" value="Unassembled WGS sequence"/>
</dbReference>
<comment type="subcellular location">
    <subcellularLocation>
        <location evidence="1">Nucleus</location>
    </subcellularLocation>
</comment>
<comment type="similarity">
    <text evidence="2">Belongs to the acetyltransferase family. ECO subfamily.</text>
</comment>
<dbReference type="Gene3D" id="3.40.630.30">
    <property type="match status" value="1"/>
</dbReference>
<dbReference type="GO" id="GO:0008270">
    <property type="term" value="F:zinc ion binding"/>
    <property type="evidence" value="ECO:0007669"/>
    <property type="project" value="UniProtKB-KW"/>
</dbReference>
<organism evidence="15 16">
    <name type="scientific">Ambrosiozyma monospora</name>
    <name type="common">Yeast</name>
    <name type="synonym">Endomycopsis monosporus</name>
    <dbReference type="NCBI Taxonomy" id="43982"/>
    <lineage>
        <taxon>Eukaryota</taxon>
        <taxon>Fungi</taxon>
        <taxon>Dikarya</taxon>
        <taxon>Ascomycota</taxon>
        <taxon>Saccharomycotina</taxon>
        <taxon>Pichiomycetes</taxon>
        <taxon>Pichiales</taxon>
        <taxon>Pichiaceae</taxon>
        <taxon>Ambrosiozyma</taxon>
    </lineage>
</organism>
<feature type="region of interest" description="Disordered" evidence="12">
    <location>
        <begin position="16"/>
        <end position="125"/>
    </location>
</feature>
<name>A0A9W7DFD1_AMBMO</name>
<dbReference type="Pfam" id="PF13878">
    <property type="entry name" value="zf-C2H2_3"/>
    <property type="match status" value="1"/>
</dbReference>
<accession>A0A9W7DFD1</accession>
<feature type="domain" description="N-acetyltransferase ESCO acetyl-transferase" evidence="14">
    <location>
        <begin position="280"/>
        <end position="340"/>
    </location>
</feature>
<feature type="compositionally biased region" description="Basic residues" evidence="12">
    <location>
        <begin position="23"/>
        <end position="43"/>
    </location>
</feature>
<evidence type="ECO:0000256" key="11">
    <source>
        <dbReference type="ARBA" id="ARBA00032212"/>
    </source>
</evidence>
<dbReference type="InterPro" id="IPR028005">
    <property type="entry name" value="AcTrfase_ESCO_Znf_dom"/>
</dbReference>
<gene>
    <name evidence="15" type="ORF">Amon01_000302000</name>
</gene>
<evidence type="ECO:0000256" key="3">
    <source>
        <dbReference type="ARBA" id="ARBA00022043"/>
    </source>
</evidence>
<evidence type="ECO:0000256" key="4">
    <source>
        <dbReference type="ARBA" id="ARBA00022679"/>
    </source>
</evidence>
<evidence type="ECO:0000256" key="1">
    <source>
        <dbReference type="ARBA" id="ARBA00004123"/>
    </source>
</evidence>
<keyword evidence="9" id="KW-0131">Cell cycle</keyword>
<keyword evidence="4" id="KW-0808">Transferase</keyword>
<feature type="region of interest" description="Disordered" evidence="12">
    <location>
        <begin position="360"/>
        <end position="382"/>
    </location>
</feature>
<dbReference type="PANTHER" id="PTHR45884">
    <property type="entry name" value="N-ACETYLTRANSFERASE ECO"/>
    <property type="match status" value="1"/>
</dbReference>
<feature type="domain" description="N-acetyltransferase ESCO zinc-finger" evidence="13">
    <location>
        <begin position="125"/>
        <end position="161"/>
    </location>
</feature>
<reference evidence="15" key="1">
    <citation type="submission" date="2023-04" db="EMBL/GenBank/DDBJ databases">
        <title>Ambrosiozyma monospora NBRC 1965.</title>
        <authorList>
            <person name="Ichikawa N."/>
            <person name="Sato H."/>
            <person name="Tonouchi N."/>
        </authorList>
    </citation>
    <scope>NUCLEOTIDE SEQUENCE</scope>
    <source>
        <strain evidence="15">NBRC 1965</strain>
    </source>
</reference>
<evidence type="ECO:0000259" key="14">
    <source>
        <dbReference type="Pfam" id="PF13880"/>
    </source>
</evidence>
<keyword evidence="5" id="KW-0479">Metal-binding</keyword>
<comment type="caution">
    <text evidence="15">The sequence shown here is derived from an EMBL/GenBank/DDBJ whole genome shotgun (WGS) entry which is preliminary data.</text>
</comment>
<keyword evidence="6" id="KW-0863">Zinc-finger</keyword>
<evidence type="ECO:0000256" key="5">
    <source>
        <dbReference type="ARBA" id="ARBA00022723"/>
    </source>
</evidence>
<protein>
    <recommendedName>
        <fullName evidence="3">N-acetyltransferase ECO1</fullName>
    </recommendedName>
    <alternativeName>
        <fullName evidence="11">Establishment of cohesion protein 1</fullName>
    </alternativeName>
</protein>
<evidence type="ECO:0000256" key="12">
    <source>
        <dbReference type="SAM" id="MobiDB-lite"/>
    </source>
</evidence>
<dbReference type="GO" id="GO:0061733">
    <property type="term" value="F:protein-lysine-acetyltransferase activity"/>
    <property type="evidence" value="ECO:0007669"/>
    <property type="project" value="TreeGrafter"/>
</dbReference>
<feature type="compositionally biased region" description="Basic residues" evidence="12">
    <location>
        <begin position="111"/>
        <end position="122"/>
    </location>
</feature>
<sequence>MADIAALLKGNSKRKITAIQTSTKRKPTFNRVKKQRVTKKPTKHIPTPPHSSQSSQPSSDSSLDDVSDGDGEKKEESSTETSMSQLKAEQEVADEEPEQYQDDHEEEQPRKRSRRIQSKKQKLVQTHFKTKMDKISCEECGMSYLPYVKADQQQHDKFHKRVLEGLEFSAKTSQGKHIFSYFLNKPNTKQHNKQIDIYELNFKTQYNVQLAHEFLDIVNTELNAPQDTLQFLKGPNFGKVFLAVDTQLGKTVGIISVERIKTGHWMIADTGDLVPNQTVKLLLGISRIYVCKHYRGYGIGFKLCQMLFQNGIYGVTLRKTQIGWSQPSEFGGRLALRFNAVKHKSGKFLIPVYKEEEDLLESEGVGKEVNNHTKQQVKKEKA</sequence>
<dbReference type="InterPro" id="IPR028009">
    <property type="entry name" value="ESCO_Acetyltransf_dom"/>
</dbReference>
<proteinExistence type="inferred from homology"/>
<dbReference type="PANTHER" id="PTHR45884:SF2">
    <property type="entry name" value="N-ACETYLTRANSFERASE ECO"/>
    <property type="match status" value="1"/>
</dbReference>
<evidence type="ECO:0000256" key="10">
    <source>
        <dbReference type="ARBA" id="ARBA00023315"/>
    </source>
</evidence>
<evidence type="ECO:0000256" key="6">
    <source>
        <dbReference type="ARBA" id="ARBA00022771"/>
    </source>
</evidence>
<dbReference type="GO" id="GO:0000785">
    <property type="term" value="C:chromatin"/>
    <property type="evidence" value="ECO:0007669"/>
    <property type="project" value="TreeGrafter"/>
</dbReference>
<feature type="compositionally biased region" description="Basic and acidic residues" evidence="12">
    <location>
        <begin position="364"/>
        <end position="382"/>
    </location>
</feature>
<dbReference type="GO" id="GO:0005634">
    <property type="term" value="C:nucleus"/>
    <property type="evidence" value="ECO:0007669"/>
    <property type="project" value="UniProtKB-SubCell"/>
</dbReference>
<evidence type="ECO:0000313" key="16">
    <source>
        <dbReference type="Proteomes" id="UP001165063"/>
    </source>
</evidence>
<keyword evidence="16" id="KW-1185">Reference proteome</keyword>
<evidence type="ECO:0000256" key="9">
    <source>
        <dbReference type="ARBA" id="ARBA00023306"/>
    </source>
</evidence>
<dbReference type="SUPFAM" id="SSF55729">
    <property type="entry name" value="Acyl-CoA N-acyltransferases (Nat)"/>
    <property type="match status" value="1"/>
</dbReference>